<feature type="domain" description="Exocyst complex component Sec3 PIP2-binding N-terminal" evidence="1">
    <location>
        <begin position="58"/>
        <end position="160"/>
    </location>
</feature>
<evidence type="ECO:0000313" key="3">
    <source>
        <dbReference type="Proteomes" id="UP000694580"/>
    </source>
</evidence>
<dbReference type="GeneTree" id="ENSGT00940000162193"/>
<name>A0AAY4CZ33_9TELE</name>
<evidence type="ECO:0000313" key="2">
    <source>
        <dbReference type="Ensembl" id="ENSDCDP00010038034.1"/>
    </source>
</evidence>
<dbReference type="RefSeq" id="XP_028844336.1">
    <property type="nucleotide sequence ID" value="XM_028988503.1"/>
</dbReference>
<dbReference type="GeneID" id="114795351"/>
<dbReference type="InterPro" id="IPR028258">
    <property type="entry name" value="Sec3-PIP2_bind"/>
</dbReference>
<dbReference type="SMART" id="SM01313">
    <property type="entry name" value="Sec3-PIP2_bind"/>
    <property type="match status" value="1"/>
</dbReference>
<evidence type="ECO:0000259" key="1">
    <source>
        <dbReference type="SMART" id="SM01313"/>
    </source>
</evidence>
<organism evidence="2 3">
    <name type="scientific">Denticeps clupeoides</name>
    <name type="common">denticle herring</name>
    <dbReference type="NCBI Taxonomy" id="299321"/>
    <lineage>
        <taxon>Eukaryota</taxon>
        <taxon>Metazoa</taxon>
        <taxon>Chordata</taxon>
        <taxon>Craniata</taxon>
        <taxon>Vertebrata</taxon>
        <taxon>Euteleostomi</taxon>
        <taxon>Actinopterygii</taxon>
        <taxon>Neopterygii</taxon>
        <taxon>Teleostei</taxon>
        <taxon>Clupei</taxon>
        <taxon>Clupeiformes</taxon>
        <taxon>Denticipitoidei</taxon>
        <taxon>Denticipitidae</taxon>
        <taxon>Denticeps</taxon>
    </lineage>
</organism>
<reference evidence="2" key="2">
    <citation type="submission" date="2025-08" db="UniProtKB">
        <authorList>
            <consortium name="Ensembl"/>
        </authorList>
    </citation>
    <scope>IDENTIFICATION</scope>
</reference>
<protein>
    <recommendedName>
        <fullName evidence="1">Exocyst complex component Sec3 PIP2-binding N-terminal domain-containing protein</fullName>
    </recommendedName>
</protein>
<keyword evidence="3" id="KW-1185">Reference proteome</keyword>
<gene>
    <name evidence="2" type="primary">exoc1l</name>
</gene>
<dbReference type="CTD" id="644145"/>
<dbReference type="AlphaFoldDB" id="A0AAY4CZ33"/>
<proteinExistence type="predicted"/>
<dbReference type="Ensembl" id="ENSDCDT00010047631.1">
    <property type="protein sequence ID" value="ENSDCDP00010038034.1"/>
    <property type="gene ID" value="ENSDCDG00010024658.1"/>
</dbReference>
<dbReference type="Proteomes" id="UP000694580">
    <property type="component" value="Chromosome 8"/>
</dbReference>
<sequence>MEDKPSTTNRLKDSGSHVHLPLRLVSEKMSSLLKEEMQKVLFRSEGQTLKEFIEIEEPGQGRYFLCVSVSKSNDVQVSVIRCQKKQRTNSKQFLCSHLEDSYHRTEVWSLADLVLLDGMDPDTDNPCFHMHFSTVRTVQAVNCAAKYSLARTLVALSSSHCQTPLNLTNFDCDYIQSGSVYTNRGDCMVLMQICYYAFNLVCLSMCPAP</sequence>
<reference evidence="2 3" key="1">
    <citation type="submission" date="2020-06" db="EMBL/GenBank/DDBJ databases">
        <authorList>
            <consortium name="Wellcome Sanger Institute Data Sharing"/>
        </authorList>
    </citation>
    <scope>NUCLEOTIDE SEQUENCE [LARGE SCALE GENOMIC DNA]</scope>
</reference>
<reference evidence="2" key="3">
    <citation type="submission" date="2025-09" db="UniProtKB">
        <authorList>
            <consortium name="Ensembl"/>
        </authorList>
    </citation>
    <scope>IDENTIFICATION</scope>
</reference>
<accession>A0AAY4CZ33</accession>
<dbReference type="Pfam" id="PF15277">
    <property type="entry name" value="Sec3-PIP2_bind"/>
    <property type="match status" value="1"/>
</dbReference>